<accession>A0A7I8J577</accession>
<dbReference type="Proteomes" id="UP001189122">
    <property type="component" value="Unassembled WGS sequence"/>
</dbReference>
<proteinExistence type="predicted"/>
<name>A0A7I8J577_SPIIN</name>
<protein>
    <submittedName>
        <fullName evidence="1">Uncharacterized protein</fullName>
    </submittedName>
</protein>
<organism evidence="1">
    <name type="scientific">Spirodela intermedia</name>
    <name type="common">Intermediate duckweed</name>
    <dbReference type="NCBI Taxonomy" id="51605"/>
    <lineage>
        <taxon>Eukaryota</taxon>
        <taxon>Viridiplantae</taxon>
        <taxon>Streptophyta</taxon>
        <taxon>Embryophyta</taxon>
        <taxon>Tracheophyta</taxon>
        <taxon>Spermatophyta</taxon>
        <taxon>Magnoliopsida</taxon>
        <taxon>Liliopsida</taxon>
        <taxon>Araceae</taxon>
        <taxon>Lemnoideae</taxon>
        <taxon>Spirodela</taxon>
    </lineage>
</organism>
<reference evidence="1 2" key="1">
    <citation type="submission" date="2019-12" db="EMBL/GenBank/DDBJ databases">
        <authorList>
            <person name="Scholz U."/>
            <person name="Mascher M."/>
            <person name="Fiebig A."/>
        </authorList>
    </citation>
    <scope>NUCLEOTIDE SEQUENCE</scope>
</reference>
<dbReference type="AlphaFoldDB" id="A0A7I8J577"/>
<evidence type="ECO:0000313" key="2">
    <source>
        <dbReference type="Proteomes" id="UP001189122"/>
    </source>
</evidence>
<evidence type="ECO:0000313" key="1">
    <source>
        <dbReference type="EMBL" id="CAA2625173.1"/>
    </source>
</evidence>
<sequence>MGEGALTSRTVLWVSLVWSKTVHNLGVTASG</sequence>
<gene>
    <name evidence="1" type="ORF">SI7747_09010951</name>
</gene>
<dbReference type="EMBL" id="CACRZD030000009">
    <property type="protein sequence ID" value="CAA6664561.1"/>
    <property type="molecule type" value="Genomic_DNA"/>
</dbReference>
<keyword evidence="2" id="KW-1185">Reference proteome</keyword>
<dbReference type="EMBL" id="LR743596">
    <property type="protein sequence ID" value="CAA2625173.1"/>
    <property type="molecule type" value="Genomic_DNA"/>
</dbReference>